<proteinExistence type="predicted"/>
<evidence type="ECO:0000313" key="1">
    <source>
        <dbReference type="EMBL" id="CAD8084107.1"/>
    </source>
</evidence>
<sequence>MQITNPTSKAIQTNLEPNNSENQNIEFICQELKNICTVSYQLIYPKISQKPIKKKKIIKKKNKNDISKQEIGEEQNNQSITNCLLDTQEELKCKIVLIDDLQQKLLFLKMMISKM</sequence>
<gene>
    <name evidence="1" type="ORF">PPRIM_AZ9-3.1.T0710180</name>
</gene>
<keyword evidence="2" id="KW-1185">Reference proteome</keyword>
<reference evidence="1" key="1">
    <citation type="submission" date="2021-01" db="EMBL/GenBank/DDBJ databases">
        <authorList>
            <consortium name="Genoscope - CEA"/>
            <person name="William W."/>
        </authorList>
    </citation>
    <scope>NUCLEOTIDE SEQUENCE</scope>
</reference>
<comment type="caution">
    <text evidence="1">The sequence shown here is derived from an EMBL/GenBank/DDBJ whole genome shotgun (WGS) entry which is preliminary data.</text>
</comment>
<dbReference type="Proteomes" id="UP000688137">
    <property type="component" value="Unassembled WGS sequence"/>
</dbReference>
<dbReference type="AlphaFoldDB" id="A0A8S1MSS9"/>
<organism evidence="1 2">
    <name type="scientific">Paramecium primaurelia</name>
    <dbReference type="NCBI Taxonomy" id="5886"/>
    <lineage>
        <taxon>Eukaryota</taxon>
        <taxon>Sar</taxon>
        <taxon>Alveolata</taxon>
        <taxon>Ciliophora</taxon>
        <taxon>Intramacronucleata</taxon>
        <taxon>Oligohymenophorea</taxon>
        <taxon>Peniculida</taxon>
        <taxon>Parameciidae</taxon>
        <taxon>Paramecium</taxon>
    </lineage>
</organism>
<accession>A0A8S1MSS9</accession>
<name>A0A8S1MSS9_PARPR</name>
<protein>
    <submittedName>
        <fullName evidence="1">Uncharacterized protein</fullName>
    </submittedName>
</protein>
<dbReference type="OMA" id="NICTVSY"/>
<dbReference type="EMBL" id="CAJJDM010000074">
    <property type="protein sequence ID" value="CAD8084107.1"/>
    <property type="molecule type" value="Genomic_DNA"/>
</dbReference>
<evidence type="ECO:0000313" key="2">
    <source>
        <dbReference type="Proteomes" id="UP000688137"/>
    </source>
</evidence>